<dbReference type="InterPro" id="IPR006675">
    <property type="entry name" value="HDIG_dom"/>
</dbReference>
<evidence type="ECO:0000313" key="3">
    <source>
        <dbReference type="Proteomes" id="UP001595906"/>
    </source>
</evidence>
<organism evidence="2 3">
    <name type="scientific">Parasediminibacterium paludis</name>
    <dbReference type="NCBI Taxonomy" id="908966"/>
    <lineage>
        <taxon>Bacteria</taxon>
        <taxon>Pseudomonadati</taxon>
        <taxon>Bacteroidota</taxon>
        <taxon>Chitinophagia</taxon>
        <taxon>Chitinophagales</taxon>
        <taxon>Chitinophagaceae</taxon>
        <taxon>Parasediminibacterium</taxon>
    </lineage>
</organism>
<dbReference type="Pfam" id="PF01966">
    <property type="entry name" value="HD"/>
    <property type="match status" value="1"/>
</dbReference>
<dbReference type="PANTHER" id="PTHR40202:SF1">
    <property type="entry name" value="HD DOMAIN-CONTAINING PROTEIN"/>
    <property type="match status" value="1"/>
</dbReference>
<name>A0ABV8PUV1_9BACT</name>
<dbReference type="SUPFAM" id="SSF109604">
    <property type="entry name" value="HD-domain/PDEase-like"/>
    <property type="match status" value="1"/>
</dbReference>
<dbReference type="Proteomes" id="UP001595906">
    <property type="component" value="Unassembled WGS sequence"/>
</dbReference>
<dbReference type="PANTHER" id="PTHR40202">
    <property type="match status" value="1"/>
</dbReference>
<dbReference type="InterPro" id="IPR052567">
    <property type="entry name" value="OP_Dioxygenase"/>
</dbReference>
<sequence length="203" mass="23078">MMTYMEQQQHIHTVADEIIALYEQFGSEDYIGEPVSQIEHMCQCAELAEASGADKDTILAAFFHDIGHLCEFAQPEDGLQHMDKFGIVDHEKLGGDYLRSKGFSENIAKMVASHVEAKRYLTFKYPEYYNLLSEASKNTLLHQGGIMTESEAIAFESDPLCDKYVALRRWDEQAKVAHKPLPALDKYKHMMMMHLLGTAITNQ</sequence>
<dbReference type="NCBIfam" id="TIGR00277">
    <property type="entry name" value="HDIG"/>
    <property type="match status" value="1"/>
</dbReference>
<protein>
    <submittedName>
        <fullName evidence="2">HD domain-containing protein</fullName>
    </submittedName>
</protein>
<keyword evidence="3" id="KW-1185">Reference proteome</keyword>
<dbReference type="EMBL" id="JBHSDC010000003">
    <property type="protein sequence ID" value="MFC4231364.1"/>
    <property type="molecule type" value="Genomic_DNA"/>
</dbReference>
<reference evidence="3" key="1">
    <citation type="journal article" date="2019" name="Int. J. Syst. Evol. Microbiol.">
        <title>The Global Catalogue of Microorganisms (GCM) 10K type strain sequencing project: providing services to taxonomists for standard genome sequencing and annotation.</title>
        <authorList>
            <consortium name="The Broad Institute Genomics Platform"/>
            <consortium name="The Broad Institute Genome Sequencing Center for Infectious Disease"/>
            <person name="Wu L."/>
            <person name="Ma J."/>
        </authorList>
    </citation>
    <scope>NUCLEOTIDE SEQUENCE [LARGE SCALE GENOMIC DNA]</scope>
    <source>
        <strain evidence="3">CECT 8010</strain>
    </source>
</reference>
<feature type="domain" description="HD" evidence="1">
    <location>
        <begin position="38"/>
        <end position="119"/>
    </location>
</feature>
<proteinExistence type="predicted"/>
<gene>
    <name evidence="2" type="ORF">ACFOW1_05650</name>
</gene>
<evidence type="ECO:0000313" key="2">
    <source>
        <dbReference type="EMBL" id="MFC4231364.1"/>
    </source>
</evidence>
<dbReference type="Gene3D" id="1.10.3210.10">
    <property type="entry name" value="Hypothetical protein af1432"/>
    <property type="match status" value="1"/>
</dbReference>
<dbReference type="InterPro" id="IPR006674">
    <property type="entry name" value="HD_domain"/>
</dbReference>
<evidence type="ECO:0000259" key="1">
    <source>
        <dbReference type="Pfam" id="PF01966"/>
    </source>
</evidence>
<accession>A0ABV8PUV1</accession>
<dbReference type="RefSeq" id="WP_379012785.1">
    <property type="nucleotide sequence ID" value="NZ_JBHSDC010000003.1"/>
</dbReference>
<comment type="caution">
    <text evidence="2">The sequence shown here is derived from an EMBL/GenBank/DDBJ whole genome shotgun (WGS) entry which is preliminary data.</text>
</comment>